<gene>
    <name evidence="7" type="ORF">GCM10010358_83890</name>
</gene>
<dbReference type="GO" id="GO:0003677">
    <property type="term" value="F:DNA binding"/>
    <property type="evidence" value="ECO:0007669"/>
    <property type="project" value="UniProtKB-UniRule"/>
</dbReference>
<dbReference type="InterPro" id="IPR001207">
    <property type="entry name" value="Transposase_mutator"/>
</dbReference>
<dbReference type="PANTHER" id="PTHR33217">
    <property type="entry name" value="TRANSPOSASE FOR INSERTION SEQUENCE ELEMENT IS1081"/>
    <property type="match status" value="1"/>
</dbReference>
<dbReference type="Pfam" id="PF00872">
    <property type="entry name" value="Transposase_mut"/>
    <property type="match status" value="1"/>
</dbReference>
<evidence type="ECO:0000256" key="3">
    <source>
        <dbReference type="ARBA" id="ARBA00022578"/>
    </source>
</evidence>
<proteinExistence type="inferred from homology"/>
<comment type="caution">
    <text evidence="7">The sequence shown here is derived from an EMBL/GenBank/DDBJ whole genome shotgun (WGS) entry which is preliminary data.</text>
</comment>
<evidence type="ECO:0000256" key="5">
    <source>
        <dbReference type="ARBA" id="ARBA00023172"/>
    </source>
</evidence>
<organism evidence="7 8">
    <name type="scientific">Streptomyces minutiscleroticus</name>
    <dbReference type="NCBI Taxonomy" id="68238"/>
    <lineage>
        <taxon>Bacteria</taxon>
        <taxon>Bacillati</taxon>
        <taxon>Actinomycetota</taxon>
        <taxon>Actinomycetes</taxon>
        <taxon>Kitasatosporales</taxon>
        <taxon>Streptomycetaceae</taxon>
        <taxon>Streptomyces</taxon>
    </lineage>
</organism>
<dbReference type="GO" id="GO:0006313">
    <property type="term" value="P:DNA transposition"/>
    <property type="evidence" value="ECO:0007669"/>
    <property type="project" value="UniProtKB-UniRule"/>
</dbReference>
<dbReference type="AlphaFoldDB" id="A0A918P583"/>
<reference evidence="7" key="1">
    <citation type="journal article" date="2014" name="Int. J. Syst. Evol. Microbiol.">
        <title>Complete genome sequence of Corynebacterium casei LMG S-19264T (=DSM 44701T), isolated from a smear-ripened cheese.</title>
        <authorList>
            <consortium name="US DOE Joint Genome Institute (JGI-PGF)"/>
            <person name="Walter F."/>
            <person name="Albersmeier A."/>
            <person name="Kalinowski J."/>
            <person name="Ruckert C."/>
        </authorList>
    </citation>
    <scope>NUCLEOTIDE SEQUENCE</scope>
    <source>
        <strain evidence="7">JCM 4790</strain>
    </source>
</reference>
<keyword evidence="5 6" id="KW-0233">DNA recombination</keyword>
<evidence type="ECO:0000256" key="1">
    <source>
        <dbReference type="ARBA" id="ARBA00002190"/>
    </source>
</evidence>
<dbReference type="Proteomes" id="UP000619244">
    <property type="component" value="Unassembled WGS sequence"/>
</dbReference>
<evidence type="ECO:0000256" key="6">
    <source>
        <dbReference type="RuleBase" id="RU365089"/>
    </source>
</evidence>
<evidence type="ECO:0000313" key="7">
    <source>
        <dbReference type="EMBL" id="GGY22041.1"/>
    </source>
</evidence>
<keyword evidence="6" id="KW-0814">Transposable element</keyword>
<reference evidence="7" key="2">
    <citation type="submission" date="2020-09" db="EMBL/GenBank/DDBJ databases">
        <authorList>
            <person name="Sun Q."/>
            <person name="Ohkuma M."/>
        </authorList>
    </citation>
    <scope>NUCLEOTIDE SEQUENCE</scope>
    <source>
        <strain evidence="7">JCM 4790</strain>
    </source>
</reference>
<name>A0A918P583_9ACTN</name>
<evidence type="ECO:0000256" key="4">
    <source>
        <dbReference type="ARBA" id="ARBA00023125"/>
    </source>
</evidence>
<dbReference type="GO" id="GO:0004803">
    <property type="term" value="F:transposase activity"/>
    <property type="evidence" value="ECO:0007669"/>
    <property type="project" value="UniProtKB-UniRule"/>
</dbReference>
<accession>A0A918P583</accession>
<keyword evidence="8" id="KW-1185">Reference proteome</keyword>
<keyword evidence="4 6" id="KW-0238">DNA-binding</keyword>
<keyword evidence="3 6" id="KW-0815">Transposition</keyword>
<comment type="similarity">
    <text evidence="2 6">Belongs to the transposase mutator family.</text>
</comment>
<evidence type="ECO:0000256" key="2">
    <source>
        <dbReference type="ARBA" id="ARBA00010961"/>
    </source>
</evidence>
<comment type="function">
    <text evidence="1 6">Required for the transposition of the insertion element.</text>
</comment>
<protein>
    <recommendedName>
        <fullName evidence="6">Mutator family transposase</fullName>
    </recommendedName>
</protein>
<evidence type="ECO:0000313" key="8">
    <source>
        <dbReference type="Proteomes" id="UP000619244"/>
    </source>
</evidence>
<sequence length="141" mass="14872">MLPLPFSHGLSTGDFVPALEQSLDSASGLSPATATRSTAQWQAGHTAFRERDPSGTDYGYGWAGGIHLRIRLAGAAVLVRIGAGADGTEERTAMTDGHHEAPETWAGLLRDRARHGMRAPVLAVGDGALTFSQRNGRRGLP</sequence>
<dbReference type="PANTHER" id="PTHR33217:SF9">
    <property type="entry name" value="MUTATOR FAMILY TRANSPOSASE"/>
    <property type="match status" value="1"/>
</dbReference>
<dbReference type="EMBL" id="BMVU01000223">
    <property type="protein sequence ID" value="GGY22041.1"/>
    <property type="molecule type" value="Genomic_DNA"/>
</dbReference>